<organism evidence="1 2">
    <name type="scientific">Jiangella asiatica</name>
    <dbReference type="NCBI Taxonomy" id="2530372"/>
    <lineage>
        <taxon>Bacteria</taxon>
        <taxon>Bacillati</taxon>
        <taxon>Actinomycetota</taxon>
        <taxon>Actinomycetes</taxon>
        <taxon>Jiangellales</taxon>
        <taxon>Jiangellaceae</taxon>
        <taxon>Jiangella</taxon>
    </lineage>
</organism>
<dbReference type="InParanoid" id="A0A4R5DDK3"/>
<gene>
    <name evidence="1" type="ORF">E1269_09690</name>
</gene>
<proteinExistence type="predicted"/>
<dbReference type="SUPFAM" id="SSF50118">
    <property type="entry name" value="Cell growth inhibitor/plasmid maintenance toxic component"/>
    <property type="match status" value="1"/>
</dbReference>
<dbReference type="OrthoDB" id="5419693at2"/>
<dbReference type="InterPro" id="IPR011067">
    <property type="entry name" value="Plasmid_toxin/cell-grow_inhib"/>
</dbReference>
<dbReference type="Gene3D" id="2.30.30.110">
    <property type="match status" value="1"/>
</dbReference>
<keyword evidence="2" id="KW-1185">Reference proteome</keyword>
<comment type="caution">
    <text evidence="1">The sequence shown here is derived from an EMBL/GenBank/DDBJ whole genome shotgun (WGS) entry which is preliminary data.</text>
</comment>
<name>A0A4R5DDK3_9ACTN</name>
<dbReference type="Proteomes" id="UP000294739">
    <property type="component" value="Unassembled WGS sequence"/>
</dbReference>
<sequence length="64" mass="6731">MRGLSTEVSVDGRNGLDRASVISLDNVVTIPARGLGRLVGYLTPAQEQAMAAAIVAAFDLDMQQ</sequence>
<protein>
    <submittedName>
        <fullName evidence="1">PemK family protein</fullName>
    </submittedName>
</protein>
<accession>A0A4R5DDK3</accession>
<dbReference type="EMBL" id="SMKZ01000011">
    <property type="protein sequence ID" value="TDE11137.1"/>
    <property type="molecule type" value="Genomic_DNA"/>
</dbReference>
<evidence type="ECO:0000313" key="1">
    <source>
        <dbReference type="EMBL" id="TDE11137.1"/>
    </source>
</evidence>
<evidence type="ECO:0000313" key="2">
    <source>
        <dbReference type="Proteomes" id="UP000294739"/>
    </source>
</evidence>
<reference evidence="1 2" key="1">
    <citation type="submission" date="2019-03" db="EMBL/GenBank/DDBJ databases">
        <title>Draft genome sequences of novel Actinobacteria.</title>
        <authorList>
            <person name="Sahin N."/>
            <person name="Ay H."/>
            <person name="Saygin H."/>
        </authorList>
    </citation>
    <scope>NUCLEOTIDE SEQUENCE [LARGE SCALE GENOMIC DNA]</scope>
    <source>
        <strain evidence="1 2">5K138</strain>
    </source>
</reference>
<dbReference type="AlphaFoldDB" id="A0A4R5DDK3"/>